<evidence type="ECO:0000313" key="3">
    <source>
        <dbReference type="Proteomes" id="UP000053424"/>
    </source>
</evidence>
<dbReference type="PANTHER" id="PTHR38846">
    <property type="entry name" value="C3H1-TYPE DOMAIN-CONTAINING PROTEIN"/>
    <property type="match status" value="1"/>
</dbReference>
<feature type="compositionally biased region" description="Gly residues" evidence="1">
    <location>
        <begin position="180"/>
        <end position="189"/>
    </location>
</feature>
<sequence>MLIQQLKDTRPLEQYFAEYPTFAYDSNEPPTSEFYRMCDQFGWVRDDDDRDDAFQSFRVALTKEFNEIYGLDVNNLAAWQLLCVRLGVDPVPAKIKECRAIVTTTHVNLVDLVSNSGTVTVFDTVDDLSEYSRATGKIFPREDAYAGDLLKYLLRHIFEPSIDAHLVSRHRGQRRRGRGGRGAGGGTEGGRSRGRGRGGGRGKTGGRGKGRRG</sequence>
<proteinExistence type="predicted"/>
<dbReference type="Proteomes" id="UP000053424">
    <property type="component" value="Unassembled WGS sequence"/>
</dbReference>
<feature type="region of interest" description="Disordered" evidence="1">
    <location>
        <begin position="168"/>
        <end position="213"/>
    </location>
</feature>
<evidence type="ECO:0000256" key="1">
    <source>
        <dbReference type="SAM" id="MobiDB-lite"/>
    </source>
</evidence>
<gene>
    <name evidence="2" type="ORF">M413DRAFT_424108</name>
</gene>
<dbReference type="HOGENOM" id="CLU_053382_2_1_1"/>
<dbReference type="OrthoDB" id="6105938at2759"/>
<organism evidence="2 3">
    <name type="scientific">Hebeloma cylindrosporum</name>
    <dbReference type="NCBI Taxonomy" id="76867"/>
    <lineage>
        <taxon>Eukaryota</taxon>
        <taxon>Fungi</taxon>
        <taxon>Dikarya</taxon>
        <taxon>Basidiomycota</taxon>
        <taxon>Agaricomycotina</taxon>
        <taxon>Agaricomycetes</taxon>
        <taxon>Agaricomycetidae</taxon>
        <taxon>Agaricales</taxon>
        <taxon>Agaricineae</taxon>
        <taxon>Hymenogastraceae</taxon>
        <taxon>Hebeloma</taxon>
    </lineage>
</organism>
<keyword evidence="3" id="KW-1185">Reference proteome</keyword>
<evidence type="ECO:0000313" key="2">
    <source>
        <dbReference type="EMBL" id="KIM36959.1"/>
    </source>
</evidence>
<feature type="compositionally biased region" description="Basic residues" evidence="1">
    <location>
        <begin position="192"/>
        <end position="213"/>
    </location>
</feature>
<dbReference type="STRING" id="686832.A0A0C3BY28"/>
<reference evidence="3" key="2">
    <citation type="submission" date="2015-01" db="EMBL/GenBank/DDBJ databases">
        <title>Evolutionary Origins and Diversification of the Mycorrhizal Mutualists.</title>
        <authorList>
            <consortium name="DOE Joint Genome Institute"/>
            <consortium name="Mycorrhizal Genomics Consortium"/>
            <person name="Kohler A."/>
            <person name="Kuo A."/>
            <person name="Nagy L.G."/>
            <person name="Floudas D."/>
            <person name="Copeland A."/>
            <person name="Barry K.W."/>
            <person name="Cichocki N."/>
            <person name="Veneault-Fourrey C."/>
            <person name="LaButti K."/>
            <person name="Lindquist E.A."/>
            <person name="Lipzen A."/>
            <person name="Lundell T."/>
            <person name="Morin E."/>
            <person name="Murat C."/>
            <person name="Riley R."/>
            <person name="Ohm R."/>
            <person name="Sun H."/>
            <person name="Tunlid A."/>
            <person name="Henrissat B."/>
            <person name="Grigoriev I.V."/>
            <person name="Hibbett D.S."/>
            <person name="Martin F."/>
        </authorList>
    </citation>
    <scope>NUCLEOTIDE SEQUENCE [LARGE SCALE GENOMIC DNA]</scope>
    <source>
        <strain evidence="3">h7</strain>
    </source>
</reference>
<dbReference type="PANTHER" id="PTHR38846:SF1">
    <property type="entry name" value="C3H1-TYPE DOMAIN-CONTAINING PROTEIN"/>
    <property type="match status" value="1"/>
</dbReference>
<feature type="compositionally biased region" description="Basic residues" evidence="1">
    <location>
        <begin position="168"/>
        <end position="179"/>
    </location>
</feature>
<protein>
    <submittedName>
        <fullName evidence="2">Uncharacterized protein</fullName>
    </submittedName>
</protein>
<dbReference type="EMBL" id="KN831801">
    <property type="protein sequence ID" value="KIM36959.1"/>
    <property type="molecule type" value="Genomic_DNA"/>
</dbReference>
<reference evidence="2 3" key="1">
    <citation type="submission" date="2014-04" db="EMBL/GenBank/DDBJ databases">
        <authorList>
            <consortium name="DOE Joint Genome Institute"/>
            <person name="Kuo A."/>
            <person name="Gay G."/>
            <person name="Dore J."/>
            <person name="Kohler A."/>
            <person name="Nagy L.G."/>
            <person name="Floudas D."/>
            <person name="Copeland A."/>
            <person name="Barry K.W."/>
            <person name="Cichocki N."/>
            <person name="Veneault-Fourrey C."/>
            <person name="LaButti K."/>
            <person name="Lindquist E.A."/>
            <person name="Lipzen A."/>
            <person name="Lundell T."/>
            <person name="Morin E."/>
            <person name="Murat C."/>
            <person name="Sun H."/>
            <person name="Tunlid A."/>
            <person name="Henrissat B."/>
            <person name="Grigoriev I.V."/>
            <person name="Hibbett D.S."/>
            <person name="Martin F."/>
            <person name="Nordberg H.P."/>
            <person name="Cantor M.N."/>
            <person name="Hua S.X."/>
        </authorList>
    </citation>
    <scope>NUCLEOTIDE SEQUENCE [LARGE SCALE GENOMIC DNA]</scope>
    <source>
        <strain evidence="3">h7</strain>
    </source>
</reference>
<accession>A0A0C3BY28</accession>
<name>A0A0C3BY28_HEBCY</name>
<dbReference type="AlphaFoldDB" id="A0A0C3BY28"/>